<protein>
    <submittedName>
        <fullName evidence="1">Uncharacterized protein</fullName>
    </submittedName>
</protein>
<organism evidence="1 2">
    <name type="scientific">Oesophagostomum dentatum</name>
    <name type="common">Nodular worm</name>
    <dbReference type="NCBI Taxonomy" id="61180"/>
    <lineage>
        <taxon>Eukaryota</taxon>
        <taxon>Metazoa</taxon>
        <taxon>Ecdysozoa</taxon>
        <taxon>Nematoda</taxon>
        <taxon>Chromadorea</taxon>
        <taxon>Rhabditida</taxon>
        <taxon>Rhabditina</taxon>
        <taxon>Rhabditomorpha</taxon>
        <taxon>Strongyloidea</taxon>
        <taxon>Strongylidae</taxon>
        <taxon>Oesophagostomum</taxon>
    </lineage>
</organism>
<gene>
    <name evidence="1" type="ORF">OESDEN_23863</name>
</gene>
<name>A0A0B1RZ66_OESDE</name>
<dbReference type="AlphaFoldDB" id="A0A0B1RZ66"/>
<accession>A0A0B1RZ66</accession>
<sequence length="54" mass="6454">MDMFIEALEDEEKLRIMTIPKATRFGCWEAPQASRPRLLCIYDQKFVKRHIIIT</sequence>
<evidence type="ECO:0000313" key="1">
    <source>
        <dbReference type="EMBL" id="KHJ76517.1"/>
    </source>
</evidence>
<keyword evidence="2" id="KW-1185">Reference proteome</keyword>
<dbReference type="OrthoDB" id="5795289at2759"/>
<dbReference type="EMBL" id="KN611676">
    <property type="protein sequence ID" value="KHJ76517.1"/>
    <property type="molecule type" value="Genomic_DNA"/>
</dbReference>
<dbReference type="Proteomes" id="UP000053660">
    <property type="component" value="Unassembled WGS sequence"/>
</dbReference>
<evidence type="ECO:0000313" key="2">
    <source>
        <dbReference type="Proteomes" id="UP000053660"/>
    </source>
</evidence>
<reference evidence="1 2" key="1">
    <citation type="submission" date="2014-03" db="EMBL/GenBank/DDBJ databases">
        <title>Draft genome of the hookworm Oesophagostomum dentatum.</title>
        <authorList>
            <person name="Mitreva M."/>
        </authorList>
    </citation>
    <scope>NUCLEOTIDE SEQUENCE [LARGE SCALE GENOMIC DNA]</scope>
    <source>
        <strain evidence="1 2">OD-Hann</strain>
    </source>
</reference>
<proteinExistence type="predicted"/>